<dbReference type="GO" id="GO:0032263">
    <property type="term" value="P:GMP salvage"/>
    <property type="evidence" value="ECO:0007669"/>
    <property type="project" value="TreeGrafter"/>
</dbReference>
<dbReference type="GO" id="GO:0004422">
    <property type="term" value="F:hypoxanthine phosphoribosyltransferase activity"/>
    <property type="evidence" value="ECO:0007669"/>
    <property type="project" value="TreeGrafter"/>
</dbReference>
<feature type="domain" description="Phosphoribosyltransferase" evidence="4">
    <location>
        <begin position="167"/>
        <end position="312"/>
    </location>
</feature>
<accession>A0A6J4V1W7</accession>
<dbReference type="EMBL" id="CADCWL010000098">
    <property type="protein sequence ID" value="CAA9564926.1"/>
    <property type="molecule type" value="Genomic_DNA"/>
</dbReference>
<dbReference type="AlphaFoldDB" id="A0A6J4V1W7"/>
<dbReference type="Gene3D" id="3.40.91.30">
    <property type="match status" value="1"/>
</dbReference>
<protein>
    <recommendedName>
        <fullName evidence="4">Phosphoribosyltransferase domain-containing protein</fullName>
    </recommendedName>
</protein>
<proteinExistence type="predicted"/>
<sequence length="332" mass="36562">MGGGQLRTGWFGEGGASGRGATGGPWQPALPPLRDALGDGHGSGFAHPAEDTFSRLLSYYRVRWVYEPTSFALGWATDGRPLQMFTPDFYLPDERLYIELTTMRQRLVTRKNRKLRLLRELYPNVRIKLLYRRDYLRLLEAYAGPGRPAEPCTIGRVLVPADALAERVAELGARIAADLRLSREADDGPLLALGVGRGSERFLAKLASAIAARGAAIETDRVDLSRYQSLGGARRVRVSRGPTRSLDGRRVLLVEDVVSTGLSSAYLSAWLGRRGVRALERCALLDRRGARLVDLPVRYAGFEAPNGLLAGFGLDLRREFRDLPFVAVVESA</sequence>
<feature type="compositionally biased region" description="Gly residues" evidence="3">
    <location>
        <begin position="1"/>
        <end position="23"/>
    </location>
</feature>
<dbReference type="PANTHER" id="PTHR43340:SF1">
    <property type="entry name" value="HYPOXANTHINE PHOSPHORIBOSYLTRANSFERASE"/>
    <property type="match status" value="1"/>
</dbReference>
<reference evidence="5" key="1">
    <citation type="submission" date="2020-02" db="EMBL/GenBank/DDBJ databases">
        <authorList>
            <person name="Meier V. D."/>
        </authorList>
    </citation>
    <scope>NUCLEOTIDE SEQUENCE</scope>
    <source>
        <strain evidence="5">AVDCRST_MAG19</strain>
    </source>
</reference>
<evidence type="ECO:0000256" key="3">
    <source>
        <dbReference type="SAM" id="MobiDB-lite"/>
    </source>
</evidence>
<dbReference type="GO" id="GO:0000287">
    <property type="term" value="F:magnesium ion binding"/>
    <property type="evidence" value="ECO:0007669"/>
    <property type="project" value="TreeGrafter"/>
</dbReference>
<dbReference type="SUPFAM" id="SSF53271">
    <property type="entry name" value="PRTase-like"/>
    <property type="match status" value="1"/>
</dbReference>
<dbReference type="InterPro" id="IPR000836">
    <property type="entry name" value="PRTase_dom"/>
</dbReference>
<dbReference type="GO" id="GO:0032264">
    <property type="term" value="P:IMP salvage"/>
    <property type="evidence" value="ECO:0007669"/>
    <property type="project" value="TreeGrafter"/>
</dbReference>
<dbReference type="PANTHER" id="PTHR43340">
    <property type="entry name" value="HYPOXANTHINE-GUANINE PHOSPHORIBOSYLTRANSFERASE"/>
    <property type="match status" value="1"/>
</dbReference>
<name>A0A6J4V1W7_9BACT</name>
<dbReference type="GO" id="GO:0006178">
    <property type="term" value="P:guanine salvage"/>
    <property type="evidence" value="ECO:0007669"/>
    <property type="project" value="TreeGrafter"/>
</dbReference>
<dbReference type="GO" id="GO:0046100">
    <property type="term" value="P:hypoxanthine metabolic process"/>
    <property type="evidence" value="ECO:0007669"/>
    <property type="project" value="TreeGrafter"/>
</dbReference>
<evidence type="ECO:0000256" key="1">
    <source>
        <dbReference type="ARBA" id="ARBA00048811"/>
    </source>
</evidence>
<comment type="catalytic activity">
    <reaction evidence="1">
        <text>GMP + diphosphate = guanine + 5-phospho-alpha-D-ribose 1-diphosphate</text>
        <dbReference type="Rhea" id="RHEA:25424"/>
        <dbReference type="ChEBI" id="CHEBI:16235"/>
        <dbReference type="ChEBI" id="CHEBI:33019"/>
        <dbReference type="ChEBI" id="CHEBI:58017"/>
        <dbReference type="ChEBI" id="CHEBI:58115"/>
        <dbReference type="EC" id="2.4.2.8"/>
    </reaction>
    <physiologicalReaction direction="right-to-left" evidence="1">
        <dbReference type="Rhea" id="RHEA:25426"/>
    </physiologicalReaction>
</comment>
<dbReference type="InterPro" id="IPR029057">
    <property type="entry name" value="PRTase-like"/>
</dbReference>
<dbReference type="CDD" id="cd06223">
    <property type="entry name" value="PRTases_typeI"/>
    <property type="match status" value="1"/>
</dbReference>
<dbReference type="GO" id="GO:0005829">
    <property type="term" value="C:cytosol"/>
    <property type="evidence" value="ECO:0007669"/>
    <property type="project" value="TreeGrafter"/>
</dbReference>
<organism evidence="5">
    <name type="scientific">uncultured Thermomicrobiales bacterium</name>
    <dbReference type="NCBI Taxonomy" id="1645740"/>
    <lineage>
        <taxon>Bacteria</taxon>
        <taxon>Pseudomonadati</taxon>
        <taxon>Thermomicrobiota</taxon>
        <taxon>Thermomicrobia</taxon>
        <taxon>Thermomicrobiales</taxon>
        <taxon>environmental samples</taxon>
    </lineage>
</organism>
<dbReference type="Gene3D" id="3.40.50.2020">
    <property type="match status" value="1"/>
</dbReference>
<dbReference type="Pfam" id="PF00156">
    <property type="entry name" value="Pribosyltran"/>
    <property type="match status" value="1"/>
</dbReference>
<evidence type="ECO:0000259" key="4">
    <source>
        <dbReference type="Pfam" id="PF00156"/>
    </source>
</evidence>
<gene>
    <name evidence="5" type="ORF">AVDCRST_MAG19-2167</name>
</gene>
<feature type="region of interest" description="Disordered" evidence="3">
    <location>
        <begin position="1"/>
        <end position="28"/>
    </location>
</feature>
<evidence type="ECO:0000256" key="2">
    <source>
        <dbReference type="ARBA" id="ARBA00049402"/>
    </source>
</evidence>
<dbReference type="InterPro" id="IPR050408">
    <property type="entry name" value="HGPRT"/>
</dbReference>
<comment type="catalytic activity">
    <reaction evidence="2">
        <text>IMP + diphosphate = hypoxanthine + 5-phospho-alpha-D-ribose 1-diphosphate</text>
        <dbReference type="Rhea" id="RHEA:17973"/>
        <dbReference type="ChEBI" id="CHEBI:17368"/>
        <dbReference type="ChEBI" id="CHEBI:33019"/>
        <dbReference type="ChEBI" id="CHEBI:58017"/>
        <dbReference type="ChEBI" id="CHEBI:58053"/>
        <dbReference type="EC" id="2.4.2.8"/>
    </reaction>
    <physiologicalReaction direction="right-to-left" evidence="2">
        <dbReference type="Rhea" id="RHEA:17975"/>
    </physiologicalReaction>
</comment>
<evidence type="ECO:0000313" key="5">
    <source>
        <dbReference type="EMBL" id="CAA9564926.1"/>
    </source>
</evidence>